<name>X1GD44_9ZZZZ</name>
<evidence type="ECO:0000313" key="1">
    <source>
        <dbReference type="EMBL" id="GAH55816.1"/>
    </source>
</evidence>
<dbReference type="AlphaFoldDB" id="X1GD44"/>
<dbReference type="EMBL" id="BARU01015832">
    <property type="protein sequence ID" value="GAH55816.1"/>
    <property type="molecule type" value="Genomic_DNA"/>
</dbReference>
<protein>
    <submittedName>
        <fullName evidence="1">Uncharacterized protein</fullName>
    </submittedName>
</protein>
<accession>X1GD44</accession>
<gene>
    <name evidence="1" type="ORF">S03H2_26909</name>
</gene>
<feature type="non-terminal residue" evidence="1">
    <location>
        <position position="74"/>
    </location>
</feature>
<sequence length="74" mass="8516">RDKQIVPFTKSQDKELQGAAFIFLEQFNRRTASRAVRDIQSTKPHQAVISYPKITVLQSIYEGGHSRTNFCHSH</sequence>
<reference evidence="1" key="1">
    <citation type="journal article" date="2014" name="Front. Microbiol.">
        <title>High frequency of phylogenetically diverse reductive dehalogenase-homologous genes in deep subseafloor sedimentary metagenomes.</title>
        <authorList>
            <person name="Kawai M."/>
            <person name="Futagami T."/>
            <person name="Toyoda A."/>
            <person name="Takaki Y."/>
            <person name="Nishi S."/>
            <person name="Hori S."/>
            <person name="Arai W."/>
            <person name="Tsubouchi T."/>
            <person name="Morono Y."/>
            <person name="Uchiyama I."/>
            <person name="Ito T."/>
            <person name="Fujiyama A."/>
            <person name="Inagaki F."/>
            <person name="Takami H."/>
        </authorList>
    </citation>
    <scope>NUCLEOTIDE SEQUENCE</scope>
    <source>
        <strain evidence="1">Expedition CK06-06</strain>
    </source>
</reference>
<proteinExistence type="predicted"/>
<feature type="non-terminal residue" evidence="1">
    <location>
        <position position="1"/>
    </location>
</feature>
<organism evidence="1">
    <name type="scientific">marine sediment metagenome</name>
    <dbReference type="NCBI Taxonomy" id="412755"/>
    <lineage>
        <taxon>unclassified sequences</taxon>
        <taxon>metagenomes</taxon>
        <taxon>ecological metagenomes</taxon>
    </lineage>
</organism>
<comment type="caution">
    <text evidence="1">The sequence shown here is derived from an EMBL/GenBank/DDBJ whole genome shotgun (WGS) entry which is preliminary data.</text>
</comment>